<evidence type="ECO:0000259" key="9">
    <source>
        <dbReference type="Pfam" id="PF02770"/>
    </source>
</evidence>
<feature type="region of interest" description="Disordered" evidence="7">
    <location>
        <begin position="392"/>
        <end position="411"/>
    </location>
</feature>
<keyword evidence="4 6" id="KW-0274">FAD</keyword>
<dbReference type="InterPro" id="IPR006091">
    <property type="entry name" value="Acyl-CoA_Oxase/DH_mid-dom"/>
</dbReference>
<dbReference type="PANTHER" id="PTHR43884">
    <property type="entry name" value="ACYL-COA DEHYDROGENASE"/>
    <property type="match status" value="1"/>
</dbReference>
<reference evidence="12" key="1">
    <citation type="submission" date="2016-11" db="EMBL/GenBank/DDBJ databases">
        <authorList>
            <person name="Varghese N."/>
            <person name="Submissions S."/>
        </authorList>
    </citation>
    <scope>NUCLEOTIDE SEQUENCE [LARGE SCALE GENOMIC DNA]</scope>
    <source>
        <strain evidence="12">DSM 11792</strain>
    </source>
</reference>
<proteinExistence type="inferred from homology"/>
<comment type="cofactor">
    <cofactor evidence="1 6">
        <name>FAD</name>
        <dbReference type="ChEBI" id="CHEBI:57692"/>
    </cofactor>
</comment>
<dbReference type="Gene3D" id="1.20.140.10">
    <property type="entry name" value="Butyryl-CoA Dehydrogenase, subunit A, domain 3"/>
    <property type="match status" value="1"/>
</dbReference>
<dbReference type="InterPro" id="IPR006089">
    <property type="entry name" value="Acyl-CoA_DH_CS"/>
</dbReference>
<evidence type="ECO:0000256" key="1">
    <source>
        <dbReference type="ARBA" id="ARBA00001974"/>
    </source>
</evidence>
<protein>
    <recommendedName>
        <fullName evidence="13">Acyl-CoA dehydrogenase</fullName>
    </recommendedName>
</protein>
<organism evidence="11 12">
    <name type="scientific">Desulfofundulus australicus DSM 11792</name>
    <dbReference type="NCBI Taxonomy" id="1121425"/>
    <lineage>
        <taxon>Bacteria</taxon>
        <taxon>Bacillati</taxon>
        <taxon>Bacillota</taxon>
        <taxon>Clostridia</taxon>
        <taxon>Eubacteriales</taxon>
        <taxon>Peptococcaceae</taxon>
        <taxon>Desulfofundulus</taxon>
    </lineage>
</organism>
<evidence type="ECO:0000256" key="4">
    <source>
        <dbReference type="ARBA" id="ARBA00022827"/>
    </source>
</evidence>
<dbReference type="PROSITE" id="PS00072">
    <property type="entry name" value="ACYL_COA_DH_1"/>
    <property type="match status" value="1"/>
</dbReference>
<name>A0A1M4YHV3_9FIRM</name>
<accession>A0A1M4YHV3</accession>
<keyword evidence="12" id="KW-1185">Reference proteome</keyword>
<evidence type="ECO:0000256" key="3">
    <source>
        <dbReference type="ARBA" id="ARBA00022630"/>
    </source>
</evidence>
<dbReference type="Pfam" id="PF02771">
    <property type="entry name" value="Acyl-CoA_dh_N"/>
    <property type="match status" value="1"/>
</dbReference>
<gene>
    <name evidence="11" type="ORF">SAMN02745218_01331</name>
</gene>
<dbReference type="FunFam" id="1.20.140.10:FF:000001">
    <property type="entry name" value="Acyl-CoA dehydrogenase"/>
    <property type="match status" value="1"/>
</dbReference>
<keyword evidence="5 6" id="KW-0560">Oxidoreductase</keyword>
<dbReference type="GO" id="GO:0050660">
    <property type="term" value="F:flavin adenine dinucleotide binding"/>
    <property type="evidence" value="ECO:0007669"/>
    <property type="project" value="InterPro"/>
</dbReference>
<dbReference type="AlphaFoldDB" id="A0A1M4YHV3"/>
<dbReference type="GO" id="GO:0003995">
    <property type="term" value="F:acyl-CoA dehydrogenase activity"/>
    <property type="evidence" value="ECO:0007669"/>
    <property type="project" value="InterPro"/>
</dbReference>
<keyword evidence="3 6" id="KW-0285">Flavoprotein</keyword>
<dbReference type="RefSeq" id="WP_073164417.1">
    <property type="nucleotide sequence ID" value="NZ_FQUW01000014.1"/>
</dbReference>
<dbReference type="InterPro" id="IPR013786">
    <property type="entry name" value="AcylCoA_DH/ox_N"/>
</dbReference>
<dbReference type="OrthoDB" id="9802447at2"/>
<evidence type="ECO:0008006" key="13">
    <source>
        <dbReference type="Google" id="ProtNLM"/>
    </source>
</evidence>
<dbReference type="Gene3D" id="1.10.540.10">
    <property type="entry name" value="Acyl-CoA dehydrogenase/oxidase, N-terminal domain"/>
    <property type="match status" value="1"/>
</dbReference>
<dbReference type="InterPro" id="IPR046373">
    <property type="entry name" value="Acyl-CoA_Oxase/DH_mid-dom_sf"/>
</dbReference>
<evidence type="ECO:0000313" key="11">
    <source>
        <dbReference type="EMBL" id="SHF05251.1"/>
    </source>
</evidence>
<dbReference type="Proteomes" id="UP000184196">
    <property type="component" value="Unassembled WGS sequence"/>
</dbReference>
<dbReference type="Gene3D" id="2.40.110.10">
    <property type="entry name" value="Butyryl-CoA Dehydrogenase, subunit A, domain 2"/>
    <property type="match status" value="1"/>
</dbReference>
<evidence type="ECO:0000313" key="12">
    <source>
        <dbReference type="Proteomes" id="UP000184196"/>
    </source>
</evidence>
<dbReference type="CDD" id="cd00567">
    <property type="entry name" value="ACAD"/>
    <property type="match status" value="1"/>
</dbReference>
<dbReference type="Pfam" id="PF00441">
    <property type="entry name" value="Acyl-CoA_dh_1"/>
    <property type="match status" value="1"/>
</dbReference>
<feature type="domain" description="Acyl-CoA dehydrogenase/oxidase C-terminal" evidence="8">
    <location>
        <begin position="241"/>
        <end position="379"/>
    </location>
</feature>
<dbReference type="PANTHER" id="PTHR43884:SF12">
    <property type="entry name" value="ISOVALERYL-COA DEHYDROGENASE, MITOCHONDRIAL-RELATED"/>
    <property type="match status" value="1"/>
</dbReference>
<dbReference type="InterPro" id="IPR009075">
    <property type="entry name" value="AcylCo_DH/oxidase_C"/>
</dbReference>
<feature type="domain" description="Acyl-CoA dehydrogenase/oxidase N-terminal" evidence="10">
    <location>
        <begin position="7"/>
        <end position="119"/>
    </location>
</feature>
<evidence type="ECO:0000259" key="8">
    <source>
        <dbReference type="Pfam" id="PF00441"/>
    </source>
</evidence>
<evidence type="ECO:0000256" key="5">
    <source>
        <dbReference type="ARBA" id="ARBA00023002"/>
    </source>
</evidence>
<dbReference type="EMBL" id="FQUW01000014">
    <property type="protein sequence ID" value="SHF05251.1"/>
    <property type="molecule type" value="Genomic_DNA"/>
</dbReference>
<evidence type="ECO:0000259" key="10">
    <source>
        <dbReference type="Pfam" id="PF02771"/>
    </source>
</evidence>
<feature type="domain" description="Acyl-CoA oxidase/dehydrogenase middle" evidence="9">
    <location>
        <begin position="124"/>
        <end position="218"/>
    </location>
</feature>
<dbReference type="InterPro" id="IPR009100">
    <property type="entry name" value="AcylCoA_DH/oxidase_NM_dom_sf"/>
</dbReference>
<sequence length="411" mass="45578">MFDFMLTPEQLKLREEVRSFVKAVPRQLVLDMDAERVQFPRQFIEEAGARNLLGLRFPREYGGRGLKWCDEIIALEEVGVLSMALSCLYSMPSIVGEAIDKFGTPAQKEKFLKPTLAGKMASAEGLTEPRGGSDFFGATTVARKEGDYYVLKGQKRFIVGAEGADYFLIYARTAPGAPPHKSLSAFLVERGPGVKVEYVYGLMGTRGGGTGRLVLDNCRVPAENLLGRENEAAQIFYQMMIPERMTSAAGSLGMARAALEVAARYTTRRKAFGQTINRFQAVSFKIADSITMLDAARGLVYAAARAIDAGADPARCRRMVSEAKKFATETAWAVINNAMQVMGGIGYTRVYPIERLLRDARLGIIWTGTSEIMNLIIQHEYYRELTGLPSSHRDVEHDAHDAERVEEKVYE</sequence>
<dbReference type="InterPro" id="IPR037069">
    <property type="entry name" value="AcylCoA_DH/ox_N_sf"/>
</dbReference>
<evidence type="ECO:0000256" key="6">
    <source>
        <dbReference type="RuleBase" id="RU362125"/>
    </source>
</evidence>
<evidence type="ECO:0000256" key="7">
    <source>
        <dbReference type="SAM" id="MobiDB-lite"/>
    </source>
</evidence>
<dbReference type="SUPFAM" id="SSF56645">
    <property type="entry name" value="Acyl-CoA dehydrogenase NM domain-like"/>
    <property type="match status" value="1"/>
</dbReference>
<comment type="similarity">
    <text evidence="2 6">Belongs to the acyl-CoA dehydrogenase family.</text>
</comment>
<evidence type="ECO:0000256" key="2">
    <source>
        <dbReference type="ARBA" id="ARBA00009347"/>
    </source>
</evidence>
<dbReference type="InterPro" id="IPR036250">
    <property type="entry name" value="AcylCo_DH-like_C"/>
</dbReference>
<dbReference type="SUPFAM" id="SSF47203">
    <property type="entry name" value="Acyl-CoA dehydrogenase C-terminal domain-like"/>
    <property type="match status" value="1"/>
</dbReference>
<dbReference type="Pfam" id="PF02770">
    <property type="entry name" value="Acyl-CoA_dh_M"/>
    <property type="match status" value="1"/>
</dbReference>